<evidence type="ECO:0000313" key="2">
    <source>
        <dbReference type="EMBL" id="QRF68726.1"/>
    </source>
</evidence>
<proteinExistence type="predicted"/>
<dbReference type="RefSeq" id="WP_023849223.1">
    <property type="nucleotide sequence ID" value="NZ_CP047168.1"/>
</dbReference>
<evidence type="ECO:0000256" key="1">
    <source>
        <dbReference type="SAM" id="MobiDB-lite"/>
    </source>
</evidence>
<feature type="region of interest" description="Disordered" evidence="1">
    <location>
        <begin position="57"/>
        <end position="80"/>
    </location>
</feature>
<dbReference type="Proteomes" id="UP000596387">
    <property type="component" value="Plasmid p-SCP2"/>
</dbReference>
<dbReference type="EMBL" id="CP047168">
    <property type="protein sequence ID" value="QRF68726.1"/>
    <property type="molecule type" value="Genomic_DNA"/>
</dbReference>
<gene>
    <name evidence="2" type="ORF">GQA70_20295</name>
</gene>
<organism evidence="2 3">
    <name type="scientific">Ponticoccus alexandrii</name>
    <dbReference type="NCBI Taxonomy" id="1943633"/>
    <lineage>
        <taxon>Bacteria</taxon>
        <taxon>Pseudomonadati</taxon>
        <taxon>Pseudomonadota</taxon>
        <taxon>Alphaproteobacteria</taxon>
        <taxon>Rhodobacterales</taxon>
        <taxon>Roseobacteraceae</taxon>
        <taxon>Ponticoccus</taxon>
    </lineage>
</organism>
<accession>A0ABX7FF33</accession>
<protein>
    <submittedName>
        <fullName evidence="2">Uncharacterized protein</fullName>
    </submittedName>
</protein>
<name>A0ABX7FF33_9RHOB</name>
<evidence type="ECO:0000313" key="3">
    <source>
        <dbReference type="Proteomes" id="UP000596387"/>
    </source>
</evidence>
<keyword evidence="2" id="KW-0614">Plasmid</keyword>
<keyword evidence="3" id="KW-1185">Reference proteome</keyword>
<reference evidence="2 3" key="1">
    <citation type="submission" date="2019-12" db="EMBL/GenBank/DDBJ databases">
        <title>Complete Genome Sequence of a Quorum-Sensing Bacterium,Rhodobacteraceae bacterium C31, Isolated from a marine microalgae symbiotic bacteria.</title>
        <authorList>
            <person name="Zhang Y."/>
        </authorList>
    </citation>
    <scope>NUCLEOTIDE SEQUENCE [LARGE SCALE GENOMIC DNA]</scope>
    <source>
        <strain evidence="2 3">C31</strain>
        <plasmid evidence="2 3">p-SCP2</plasmid>
    </source>
</reference>
<sequence length="80" mass="8394">MKLTLEDLLAGVPAREGNGGKPLTPSVSAFKAKTAEPVTQIDKTTANAKRVLDEDAKARADKTAQLKAAREARDGSGKNC</sequence>
<geneLocation type="plasmid" evidence="2 3">
    <name>p-SCP2</name>
</geneLocation>